<dbReference type="RefSeq" id="WP_156469459.1">
    <property type="nucleotide sequence ID" value="NZ_CP013015.1"/>
</dbReference>
<organism evidence="1 2">
    <name type="scientific">Desulfofervidus auxilii</name>
    <dbReference type="NCBI Taxonomy" id="1621989"/>
    <lineage>
        <taxon>Bacteria</taxon>
        <taxon>Pseudomonadati</taxon>
        <taxon>Thermodesulfobacteriota</taxon>
        <taxon>Candidatus Desulfofervidia</taxon>
        <taxon>Candidatus Desulfofervidales</taxon>
        <taxon>Candidatus Desulfofervidaceae</taxon>
        <taxon>Candidatus Desulfofervidus</taxon>
    </lineage>
</organism>
<name>A0A7U4QM63_DESA2</name>
<evidence type="ECO:0000313" key="2">
    <source>
        <dbReference type="Proteomes" id="UP000070560"/>
    </source>
</evidence>
<accession>A0A7U4QM63</accession>
<dbReference type="EMBL" id="CP013015">
    <property type="protein sequence ID" value="AMM41915.1"/>
    <property type="molecule type" value="Genomic_DNA"/>
</dbReference>
<evidence type="ECO:0000313" key="1">
    <source>
        <dbReference type="EMBL" id="AMM41915.1"/>
    </source>
</evidence>
<keyword evidence="2" id="KW-1185">Reference proteome</keyword>
<proteinExistence type="predicted"/>
<keyword evidence="1" id="KW-0401">Integrin</keyword>
<sequence>MIKRNLWWVISLSILWIFSSGIALSQPPVKLAILPFKIYSSEDLTYLQQGLCVMLKTRLSWEGHIEIVDIDKKASKDINKLAKEFNLDYVLSGSLTMFGNSASIDLKLINIEQERVTPFFAECSNLNEVIPKIGKLSTDIIGTIIPSLKKEVARPLPVESSEKSEISPPIVPKIGKTLFYITFITKPNRPQTYHLFFSDKPQVKGEDPIVDEEDIEEPNFPEYRRVGEMERQGLDLGKVSVKEKTNFVFDVTGFINDHPSKCYFLAVKREGADYFVPMETWFNREGKASGKTKIAFQTGILGSFLDQKFRIKEDTLEFSVKSPE</sequence>
<reference evidence="1 2" key="1">
    <citation type="submission" date="2015-10" db="EMBL/GenBank/DDBJ databases">
        <title>Candidatus Desulfofervidus auxilii, a hydrogenotrophic sulfate-reducing bacterium involved in the thermophilic anaerobic oxidation of methane.</title>
        <authorList>
            <person name="Krukenberg V."/>
            <person name="Richter M."/>
            <person name="Wegener G."/>
        </authorList>
    </citation>
    <scope>NUCLEOTIDE SEQUENCE [LARGE SCALE GENOMIC DNA]</scope>
    <source>
        <strain evidence="1 2">HS1</strain>
    </source>
</reference>
<gene>
    <name evidence="1" type="ORF">HS1_002129</name>
</gene>
<dbReference type="OrthoDB" id="5422153at2"/>
<dbReference type="GO" id="GO:0007229">
    <property type="term" value="P:integrin-mediated signaling pathway"/>
    <property type="evidence" value="ECO:0007669"/>
    <property type="project" value="UniProtKB-KW"/>
</dbReference>
<dbReference type="Proteomes" id="UP000070560">
    <property type="component" value="Chromosome"/>
</dbReference>
<dbReference type="AlphaFoldDB" id="A0A7U4QM63"/>
<protein>
    <submittedName>
        <fullName evidence="1">Integrin-like repeat-containing protein</fullName>
    </submittedName>
</protein>
<dbReference type="KEGG" id="daw:HS1_002129"/>